<evidence type="ECO:0000313" key="3">
    <source>
        <dbReference type="Proteomes" id="UP001194696"/>
    </source>
</evidence>
<dbReference type="Proteomes" id="UP001194696">
    <property type="component" value="Unassembled WGS sequence"/>
</dbReference>
<name>A0ABQ7K382_9FUNG</name>
<protein>
    <submittedName>
        <fullName evidence="2">Uncharacterized protein</fullName>
    </submittedName>
</protein>
<gene>
    <name evidence="2" type="ORF">BGZ96_006507</name>
</gene>
<proteinExistence type="predicted"/>
<reference evidence="2 3" key="1">
    <citation type="journal article" date="2020" name="Fungal Divers.">
        <title>Resolving the Mortierellaceae phylogeny through synthesis of multi-gene phylogenetics and phylogenomics.</title>
        <authorList>
            <person name="Vandepol N."/>
            <person name="Liber J."/>
            <person name="Desiro A."/>
            <person name="Na H."/>
            <person name="Kennedy M."/>
            <person name="Barry K."/>
            <person name="Grigoriev I.V."/>
            <person name="Miller A.N."/>
            <person name="O'Donnell K."/>
            <person name="Stajich J.E."/>
            <person name="Bonito G."/>
        </authorList>
    </citation>
    <scope>NUCLEOTIDE SEQUENCE [LARGE SCALE GENOMIC DNA]</scope>
    <source>
        <strain evidence="2 3">AD045</strain>
    </source>
</reference>
<accession>A0ABQ7K382</accession>
<evidence type="ECO:0000256" key="1">
    <source>
        <dbReference type="SAM" id="MobiDB-lite"/>
    </source>
</evidence>
<organism evidence="2 3">
    <name type="scientific">Linnemannia gamsii</name>
    <dbReference type="NCBI Taxonomy" id="64522"/>
    <lineage>
        <taxon>Eukaryota</taxon>
        <taxon>Fungi</taxon>
        <taxon>Fungi incertae sedis</taxon>
        <taxon>Mucoromycota</taxon>
        <taxon>Mortierellomycotina</taxon>
        <taxon>Mortierellomycetes</taxon>
        <taxon>Mortierellales</taxon>
        <taxon>Mortierellaceae</taxon>
        <taxon>Linnemannia</taxon>
    </lineage>
</organism>
<feature type="compositionally biased region" description="Low complexity" evidence="1">
    <location>
        <begin position="401"/>
        <end position="412"/>
    </location>
</feature>
<dbReference type="EMBL" id="JAAAIM010000315">
    <property type="protein sequence ID" value="KAG0290009.1"/>
    <property type="molecule type" value="Genomic_DNA"/>
</dbReference>
<feature type="region of interest" description="Disordered" evidence="1">
    <location>
        <begin position="275"/>
        <end position="306"/>
    </location>
</feature>
<evidence type="ECO:0000313" key="2">
    <source>
        <dbReference type="EMBL" id="KAG0290009.1"/>
    </source>
</evidence>
<feature type="compositionally biased region" description="Polar residues" evidence="1">
    <location>
        <begin position="200"/>
        <end position="211"/>
    </location>
</feature>
<feature type="compositionally biased region" description="Basic and acidic residues" evidence="1">
    <location>
        <begin position="471"/>
        <end position="480"/>
    </location>
</feature>
<feature type="region of interest" description="Disordered" evidence="1">
    <location>
        <begin position="457"/>
        <end position="480"/>
    </location>
</feature>
<feature type="region of interest" description="Disordered" evidence="1">
    <location>
        <begin position="67"/>
        <end position="88"/>
    </location>
</feature>
<sequence>MAIHVWSAGASLAGFATWTTVSNRGIVTKYLDVDVHIDGAGSGTGAESEQQHQRLLNEEVVDLTVNKKEEKKEQEREHTGQESCEKEVHTEDLSEIGQEIAGAQQIVTKAPSLKELRRSVTCRQDADRSFYNRGSSDAITTKRHRRGPPTTTAHKTWKTSVSLLQQVKHDIQIWSFSLWVLAPIIPRPFNQRHHQRLHQQPKQQYHSTDGLRSQERRHAQLYGPVEIKDGKGLMLTMTSSVLHEDMEESEYDLVLSEGASEFNRDLADSVVVVTTKAEGEEGRRRSQDGRDGGNQVPIQDDGKTGNRSVLLLTEDCPPSFGQMKYRPSSRTGYMSQSMPDLHAIKRTIEFNPVESMLARWSRMTLDSERLGGIFQYYLRQRASTLKKEKHTSGYDDDDQDSAASDDPQGDTSSHTDDHNDGDDDEADPGVTFVIRSSTLPTVRVGLYGADQKRFWTSSGSVHLSPLPEEPVVAHRKGDDA</sequence>
<feature type="region of interest" description="Disordered" evidence="1">
    <location>
        <begin position="192"/>
        <end position="214"/>
    </location>
</feature>
<comment type="caution">
    <text evidence="2">The sequence shown here is derived from an EMBL/GenBank/DDBJ whole genome shotgun (WGS) entry which is preliminary data.</text>
</comment>
<feature type="compositionally biased region" description="Basic and acidic residues" evidence="1">
    <location>
        <begin position="277"/>
        <end position="291"/>
    </location>
</feature>
<keyword evidence="3" id="KW-1185">Reference proteome</keyword>
<feature type="region of interest" description="Disordered" evidence="1">
    <location>
        <begin position="386"/>
        <end position="433"/>
    </location>
</feature>